<gene>
    <name evidence="9" type="ORF">Lwor_1379</name>
</gene>
<evidence type="ECO:0000256" key="7">
    <source>
        <dbReference type="SAM" id="SignalP"/>
    </source>
</evidence>
<dbReference type="GO" id="GO:0008235">
    <property type="term" value="F:metalloexopeptidase activity"/>
    <property type="evidence" value="ECO:0007669"/>
    <property type="project" value="InterPro"/>
</dbReference>
<evidence type="ECO:0000256" key="4">
    <source>
        <dbReference type="ARBA" id="ARBA00022729"/>
    </source>
</evidence>
<reference evidence="9 10" key="1">
    <citation type="submission" date="2015-11" db="EMBL/GenBank/DDBJ databases">
        <title>Genomic analysis of 38 Legionella species identifies large and diverse effector repertoires.</title>
        <authorList>
            <person name="Burstein D."/>
            <person name="Amaro F."/>
            <person name="Zusman T."/>
            <person name="Lifshitz Z."/>
            <person name="Cohen O."/>
            <person name="Gilbert J.A."/>
            <person name="Pupko T."/>
            <person name="Shuman H.A."/>
            <person name="Segal G."/>
        </authorList>
    </citation>
    <scope>NUCLEOTIDE SEQUENCE [LARGE SCALE GENOMIC DNA]</scope>
    <source>
        <strain evidence="9 10">ATCC 49508</strain>
    </source>
</reference>
<accession>A0A0W1AEV1</accession>
<name>A0A0W1AEV1_9GAMM</name>
<protein>
    <submittedName>
        <fullName evidence="9">Aminopeptidase</fullName>
    </submittedName>
</protein>
<organism evidence="9 10">
    <name type="scientific">Legionella worsleiensis</name>
    <dbReference type="NCBI Taxonomy" id="45076"/>
    <lineage>
        <taxon>Bacteria</taxon>
        <taxon>Pseudomonadati</taxon>
        <taxon>Pseudomonadota</taxon>
        <taxon>Gammaproteobacteria</taxon>
        <taxon>Legionellales</taxon>
        <taxon>Legionellaceae</taxon>
        <taxon>Legionella</taxon>
    </lineage>
</organism>
<dbReference type="STRING" id="45076.Lwor_1379"/>
<keyword evidence="3" id="KW-0479">Metal-binding</keyword>
<keyword evidence="6" id="KW-0862">Zinc</keyword>
<keyword evidence="5" id="KW-0378">Hydrolase</keyword>
<feature type="chain" id="PRO_5006919658" evidence="7">
    <location>
        <begin position="24"/>
        <end position="401"/>
    </location>
</feature>
<evidence type="ECO:0000256" key="2">
    <source>
        <dbReference type="ARBA" id="ARBA00022670"/>
    </source>
</evidence>
<dbReference type="Pfam" id="PF04389">
    <property type="entry name" value="Peptidase_M28"/>
    <property type="match status" value="1"/>
</dbReference>
<sequence>MRLNQWMTCITTGLVFAANSLCAAGIPAHEQLQVPQCLAVKIALPHEVLAENKQFKIIDLQSSDVEKLVLLADEAKCGHFVNVSHKLQGTPWAVKKQVAQKLLQKNTLKPFTAKKPNQDAYKIRHQAEVNAALQEVVSDNIWQTLTHLTSYHNRSATKDTGVEAAKWLKATFEAMAVEYGRNDTETYFVKTGWYKQPSLVTVIGKDIKAPGIVIGAHMDTLDGRMPGAGDDGSGSSSVMEAARVLLASKAQFKRPVYIIWYAAEERGLVGSQHVVEHFLDHSIPVKAVVQFDMTGYRVKADDPTMWVFTDYTDKSLSNYIAQLIDTYIKVPVDYSYCGYGCSDHASWTEVGVPSAFPCESNFEEHNPYIHSSSDTMSLLSLEHMTNFSKLALAFVIELASE</sequence>
<evidence type="ECO:0000256" key="1">
    <source>
        <dbReference type="ARBA" id="ARBA00022438"/>
    </source>
</evidence>
<comment type="caution">
    <text evidence="9">The sequence shown here is derived from an EMBL/GenBank/DDBJ whole genome shotgun (WGS) entry which is preliminary data.</text>
</comment>
<evidence type="ECO:0000259" key="8">
    <source>
        <dbReference type="Pfam" id="PF04389"/>
    </source>
</evidence>
<dbReference type="GO" id="GO:0046872">
    <property type="term" value="F:metal ion binding"/>
    <property type="evidence" value="ECO:0007669"/>
    <property type="project" value="UniProtKB-KW"/>
</dbReference>
<dbReference type="PANTHER" id="PTHR12147">
    <property type="entry name" value="METALLOPEPTIDASE M28 FAMILY MEMBER"/>
    <property type="match status" value="1"/>
</dbReference>
<evidence type="ECO:0000313" key="10">
    <source>
        <dbReference type="Proteomes" id="UP000054662"/>
    </source>
</evidence>
<proteinExistence type="predicted"/>
<dbReference type="AlphaFoldDB" id="A0A0W1AEV1"/>
<feature type="domain" description="Peptidase M28" evidence="8">
    <location>
        <begin position="210"/>
        <end position="395"/>
    </location>
</feature>
<feature type="signal peptide" evidence="7">
    <location>
        <begin position="1"/>
        <end position="23"/>
    </location>
</feature>
<keyword evidence="10" id="KW-1185">Reference proteome</keyword>
<dbReference type="RefSeq" id="WP_058493175.1">
    <property type="nucleotide sequence ID" value="NZ_CBCRUR010000001.1"/>
</dbReference>
<keyword evidence="1 9" id="KW-0031">Aminopeptidase</keyword>
<dbReference type="GO" id="GO:0004177">
    <property type="term" value="F:aminopeptidase activity"/>
    <property type="evidence" value="ECO:0007669"/>
    <property type="project" value="UniProtKB-KW"/>
</dbReference>
<evidence type="ECO:0000313" key="9">
    <source>
        <dbReference type="EMBL" id="KTD79865.1"/>
    </source>
</evidence>
<keyword evidence="2" id="KW-0645">Protease</keyword>
<keyword evidence="4 7" id="KW-0732">Signal</keyword>
<dbReference type="EMBL" id="LNZC01000012">
    <property type="protein sequence ID" value="KTD79865.1"/>
    <property type="molecule type" value="Genomic_DNA"/>
</dbReference>
<dbReference type="Proteomes" id="UP000054662">
    <property type="component" value="Unassembled WGS sequence"/>
</dbReference>
<dbReference type="SUPFAM" id="SSF53187">
    <property type="entry name" value="Zn-dependent exopeptidases"/>
    <property type="match status" value="1"/>
</dbReference>
<dbReference type="InterPro" id="IPR045175">
    <property type="entry name" value="M28_fam"/>
</dbReference>
<dbReference type="Gene3D" id="3.40.630.10">
    <property type="entry name" value="Zn peptidases"/>
    <property type="match status" value="1"/>
</dbReference>
<evidence type="ECO:0000256" key="5">
    <source>
        <dbReference type="ARBA" id="ARBA00022801"/>
    </source>
</evidence>
<evidence type="ECO:0000256" key="6">
    <source>
        <dbReference type="ARBA" id="ARBA00022833"/>
    </source>
</evidence>
<dbReference type="PANTHER" id="PTHR12147:SF56">
    <property type="entry name" value="AMINOPEPTIDASE YDR415C-RELATED"/>
    <property type="match status" value="1"/>
</dbReference>
<evidence type="ECO:0000256" key="3">
    <source>
        <dbReference type="ARBA" id="ARBA00022723"/>
    </source>
</evidence>
<dbReference type="InterPro" id="IPR007484">
    <property type="entry name" value="Peptidase_M28"/>
</dbReference>
<dbReference type="GO" id="GO:0006508">
    <property type="term" value="P:proteolysis"/>
    <property type="evidence" value="ECO:0007669"/>
    <property type="project" value="UniProtKB-KW"/>
</dbReference>
<dbReference type="PATRIC" id="fig|45076.6.peg.1503"/>
<dbReference type="OrthoDB" id="9789219at2"/>
<dbReference type="NCBIfam" id="NF045908">
    <property type="entry name" value="AminopepLapALeg"/>
    <property type="match status" value="1"/>
</dbReference>